<dbReference type="EMBL" id="CAXAQS010000661">
    <property type="protein sequence ID" value="CAK9252581.1"/>
    <property type="molecule type" value="Genomic_DNA"/>
</dbReference>
<evidence type="ECO:0000256" key="1">
    <source>
        <dbReference type="SAM" id="SignalP"/>
    </source>
</evidence>
<keyword evidence="1" id="KW-0732">Signal</keyword>
<feature type="signal peptide" evidence="1">
    <location>
        <begin position="1"/>
        <end position="17"/>
    </location>
</feature>
<reference evidence="3" key="1">
    <citation type="submission" date="2024-02" db="EMBL/GenBank/DDBJ databases">
        <authorList>
            <consortium name="ELIXIR-Norway"/>
            <consortium name="Elixir Norway"/>
        </authorList>
    </citation>
    <scope>NUCLEOTIDE SEQUENCE</scope>
</reference>
<keyword evidence="4" id="KW-1185">Reference proteome</keyword>
<name>A0ABP0VFE5_9BRYO</name>
<evidence type="ECO:0000313" key="4">
    <source>
        <dbReference type="Proteomes" id="UP001497444"/>
    </source>
</evidence>
<gene>
    <name evidence="3" type="ORF">CSSPJE1EN1_LOCUS27959</name>
</gene>
<proteinExistence type="predicted"/>
<accession>A0ABP0VFE5</accession>
<feature type="domain" description="Nose resistant-to-fluoxetine protein N-terminal" evidence="2">
    <location>
        <begin position="75"/>
        <end position="188"/>
    </location>
</feature>
<comment type="caution">
    <text evidence="3">The sequence shown here is derived from an EMBL/GenBank/DDBJ whole genome shotgun (WGS) entry which is preliminary data.</text>
</comment>
<dbReference type="InterPro" id="IPR006621">
    <property type="entry name" value="Nose-resist-to-fluoxetine_N"/>
</dbReference>
<dbReference type="Proteomes" id="UP001497444">
    <property type="component" value="Unassembled WGS sequence"/>
</dbReference>
<protein>
    <recommendedName>
        <fullName evidence="2">Nose resistant-to-fluoxetine protein N-terminal domain-containing protein</fullName>
    </recommendedName>
</protein>
<sequence>MSLVLTLSVLLICSAAGESSRSPDIAAEWTEAARTFDKLLWPQAQTALDLISNLTIEKRFALSTSCVSSLEHLARVLEASAPTKNNFLQGFVTDFGDFEECINIRSSKVASSEPLILGQYCLLTLNFPLPSLTDIATHKRVSVNLSNTDLEGTYFQLYSTDVRHFYLDGISFGFCVPSNCTPSEVKSAVTECELCNNAVLVA</sequence>
<feature type="chain" id="PRO_5046413941" description="Nose resistant-to-fluoxetine protein N-terminal domain-containing protein" evidence="1">
    <location>
        <begin position="18"/>
        <end position="202"/>
    </location>
</feature>
<evidence type="ECO:0000313" key="3">
    <source>
        <dbReference type="EMBL" id="CAK9252581.1"/>
    </source>
</evidence>
<dbReference type="Pfam" id="PF20146">
    <property type="entry name" value="NRF"/>
    <property type="match status" value="1"/>
</dbReference>
<evidence type="ECO:0000259" key="2">
    <source>
        <dbReference type="Pfam" id="PF20146"/>
    </source>
</evidence>
<organism evidence="3 4">
    <name type="scientific">Sphagnum jensenii</name>
    <dbReference type="NCBI Taxonomy" id="128206"/>
    <lineage>
        <taxon>Eukaryota</taxon>
        <taxon>Viridiplantae</taxon>
        <taxon>Streptophyta</taxon>
        <taxon>Embryophyta</taxon>
        <taxon>Bryophyta</taxon>
        <taxon>Sphagnophytina</taxon>
        <taxon>Sphagnopsida</taxon>
        <taxon>Sphagnales</taxon>
        <taxon>Sphagnaceae</taxon>
        <taxon>Sphagnum</taxon>
    </lineage>
</organism>